<protein>
    <submittedName>
        <fullName evidence="2">Uncharacterized protein</fullName>
    </submittedName>
</protein>
<reference evidence="2 3" key="1">
    <citation type="submission" date="2019-10" db="EMBL/GenBank/DDBJ databases">
        <title>Assembly and Annotation for the nematode Trichostrongylus colubriformis.</title>
        <authorList>
            <person name="Martin J."/>
        </authorList>
    </citation>
    <scope>NUCLEOTIDE SEQUENCE [LARGE SCALE GENOMIC DNA]</scope>
    <source>
        <strain evidence="2">G859</strain>
        <tissue evidence="2">Whole worm</tissue>
    </source>
</reference>
<keyword evidence="3" id="KW-1185">Reference proteome</keyword>
<evidence type="ECO:0000313" key="3">
    <source>
        <dbReference type="Proteomes" id="UP001331761"/>
    </source>
</evidence>
<sequence>MTLLQSSKGQKTCITINLANSAVVIVYNGGCHCKLPLTMRRLLALYGILVLFTLISAVPVYISAPPQANHRFKRQFGFGMPFGGSYGSASGSSFDFSESESFNTFNTGFNSGFFG</sequence>
<comment type="caution">
    <text evidence="2">The sequence shown here is derived from an EMBL/GenBank/DDBJ whole genome shotgun (WGS) entry which is preliminary data.</text>
</comment>
<accession>A0AAN8IKG3</accession>
<dbReference type="AlphaFoldDB" id="A0AAN8IKG3"/>
<keyword evidence="1" id="KW-0812">Transmembrane</keyword>
<dbReference type="Proteomes" id="UP001331761">
    <property type="component" value="Unassembled WGS sequence"/>
</dbReference>
<proteinExistence type="predicted"/>
<organism evidence="2 3">
    <name type="scientific">Trichostrongylus colubriformis</name>
    <name type="common">Black scour worm</name>
    <dbReference type="NCBI Taxonomy" id="6319"/>
    <lineage>
        <taxon>Eukaryota</taxon>
        <taxon>Metazoa</taxon>
        <taxon>Ecdysozoa</taxon>
        <taxon>Nematoda</taxon>
        <taxon>Chromadorea</taxon>
        <taxon>Rhabditida</taxon>
        <taxon>Rhabditina</taxon>
        <taxon>Rhabditomorpha</taxon>
        <taxon>Strongyloidea</taxon>
        <taxon>Trichostrongylidae</taxon>
        <taxon>Trichostrongylus</taxon>
    </lineage>
</organism>
<feature type="transmembrane region" description="Helical" evidence="1">
    <location>
        <begin position="42"/>
        <end position="64"/>
    </location>
</feature>
<dbReference type="EMBL" id="WIXE01010082">
    <property type="protein sequence ID" value="KAK5977894.1"/>
    <property type="molecule type" value="Genomic_DNA"/>
</dbReference>
<keyword evidence="1" id="KW-1133">Transmembrane helix</keyword>
<evidence type="ECO:0000313" key="2">
    <source>
        <dbReference type="EMBL" id="KAK5977894.1"/>
    </source>
</evidence>
<evidence type="ECO:0000256" key="1">
    <source>
        <dbReference type="SAM" id="Phobius"/>
    </source>
</evidence>
<keyword evidence="1" id="KW-0472">Membrane</keyword>
<name>A0AAN8IKG3_TRICO</name>
<gene>
    <name evidence="2" type="ORF">GCK32_021532</name>
</gene>